<geneLocation type="mitochondrion" evidence="2"/>
<reference evidence="2" key="1">
    <citation type="journal article" date="2001" name="Comp. Funct. Genomics">
        <title>The complete mitochondrial genome of Yarrowia lipolytica.</title>
        <authorList>
            <person name="Kerscher S."/>
            <person name="Durstewitz G."/>
            <person name="Casaregola S."/>
            <person name="Gaillardin C."/>
            <person name="Brandt U."/>
        </authorList>
    </citation>
    <scope>NUCLEOTIDE SEQUENCE</scope>
    <source>
        <strain evidence="2">W29</strain>
    </source>
</reference>
<evidence type="ECO:0000259" key="1">
    <source>
        <dbReference type="Pfam" id="PF03161"/>
    </source>
</evidence>
<dbReference type="EMBL" id="AJ307410">
    <property type="protein sequence ID" value="CAC28102.2"/>
    <property type="molecule type" value="Genomic_DNA"/>
</dbReference>
<proteinExistence type="predicted"/>
<protein>
    <submittedName>
        <fullName evidence="2">COX3-i1, alternatively spliced</fullName>
    </submittedName>
</protein>
<dbReference type="FunCoup" id="Q9B6D7">
    <property type="interactions" value="2"/>
</dbReference>
<dbReference type="InterPro" id="IPR004860">
    <property type="entry name" value="LAGLIDADG_dom"/>
</dbReference>
<dbReference type="PIR" id="S51506">
    <property type="entry name" value="S51506"/>
</dbReference>
<dbReference type="STRING" id="284591.Q9B6D7"/>
<dbReference type="InParanoid" id="Q9B6D7"/>
<dbReference type="InterPro" id="IPR027434">
    <property type="entry name" value="Homing_endonucl"/>
</dbReference>
<evidence type="ECO:0000313" key="2">
    <source>
        <dbReference type="EMBL" id="CAC28102.2"/>
    </source>
</evidence>
<dbReference type="AlphaFoldDB" id="Q9B6D7"/>
<name>Q9B6D7_YARLI</name>
<reference evidence="2" key="2">
    <citation type="submission" date="2001-01" db="EMBL/GenBank/DDBJ databases">
        <authorList>
            <person name="Kerscher S.J."/>
        </authorList>
    </citation>
    <scope>NUCLEOTIDE SEQUENCE</scope>
    <source>
        <strain evidence="2">W29</strain>
    </source>
</reference>
<gene>
    <name evidence="2" type="primary">cox3</name>
</gene>
<dbReference type="Proteomes" id="UP000001300">
    <property type="component" value="Mitochondrion"/>
</dbReference>
<feature type="domain" description="Homing endonuclease LAGLIDADG" evidence="1">
    <location>
        <begin position="2"/>
        <end position="160"/>
    </location>
</feature>
<dbReference type="Pfam" id="PF03161">
    <property type="entry name" value="LAGLIDADG_2"/>
    <property type="match status" value="1"/>
</dbReference>
<dbReference type="Gene3D" id="3.10.28.10">
    <property type="entry name" value="Homing endonucleases"/>
    <property type="match status" value="2"/>
</dbReference>
<sequence length="185" mass="21541">MEKDGNGSRFAFYQEKSNGEYLLHLHHIISSLGYCKPEIPKIHTRKGAKEGTIRYIYRLRSYTFSSFNWIHSSFYPNNRKVIPTNINLEDYITPLALAIWVMDDGYYHKNKGISFSTNSFTLDEIKYLGNILKSKYSLDYSIVKTGTINQYNIYIPKESAILLGKIIKKHLAPSMYYKIPVQCFL</sequence>
<dbReference type="KEGG" id="yli:802610"/>
<accession>Q9B6D7</accession>
<dbReference type="SUPFAM" id="SSF55608">
    <property type="entry name" value="Homing endonucleases"/>
    <property type="match status" value="1"/>
</dbReference>
<keyword evidence="2" id="KW-0496">Mitochondrion</keyword>
<dbReference type="GO" id="GO:0004519">
    <property type="term" value="F:endonuclease activity"/>
    <property type="evidence" value="ECO:0007669"/>
    <property type="project" value="InterPro"/>
</dbReference>
<evidence type="ECO:0000313" key="3">
    <source>
        <dbReference type="Proteomes" id="UP000001300"/>
    </source>
</evidence>
<organism evidence="2 3">
    <name type="scientific">Yarrowia lipolytica (strain CLIB 122 / E 150)</name>
    <name type="common">Yeast</name>
    <name type="synonym">Candida lipolytica</name>
    <dbReference type="NCBI Taxonomy" id="284591"/>
    <lineage>
        <taxon>Eukaryota</taxon>
        <taxon>Fungi</taxon>
        <taxon>Dikarya</taxon>
        <taxon>Ascomycota</taxon>
        <taxon>Saccharomycotina</taxon>
        <taxon>Dipodascomycetes</taxon>
        <taxon>Dipodascales</taxon>
        <taxon>Dipodascales incertae sedis</taxon>
        <taxon>Yarrowia</taxon>
    </lineage>
</organism>
<keyword evidence="3" id="KW-1185">Reference proteome</keyword>